<proteinExistence type="predicted"/>
<dbReference type="RefSeq" id="WP_265618804.1">
    <property type="nucleotide sequence ID" value="NZ_JAPFRD010000013.1"/>
</dbReference>
<dbReference type="Pfam" id="PF10116">
    <property type="entry name" value="Host_attach"/>
    <property type="match status" value="1"/>
</dbReference>
<name>A0ABT3PCR8_9ALTE</name>
<feature type="region of interest" description="Disordered" evidence="1">
    <location>
        <begin position="45"/>
        <end position="71"/>
    </location>
</feature>
<accession>A0ABT3PCR8</accession>
<comment type="caution">
    <text evidence="2">The sequence shown here is derived from an EMBL/GenBank/DDBJ whole genome shotgun (WGS) entry which is preliminary data.</text>
</comment>
<evidence type="ECO:0000313" key="3">
    <source>
        <dbReference type="Proteomes" id="UP001142810"/>
    </source>
</evidence>
<protein>
    <submittedName>
        <fullName evidence="2">Host attachment protein</fullName>
    </submittedName>
</protein>
<keyword evidence="3" id="KW-1185">Reference proteome</keyword>
<evidence type="ECO:0000256" key="1">
    <source>
        <dbReference type="SAM" id="MobiDB-lite"/>
    </source>
</evidence>
<reference evidence="2" key="1">
    <citation type="submission" date="2022-11" db="EMBL/GenBank/DDBJ databases">
        <title>Alteromonas sp. nov., isolated from sea water of the Qingdao.</title>
        <authorList>
            <person name="Wang Q."/>
        </authorList>
    </citation>
    <scope>NUCLEOTIDE SEQUENCE</scope>
    <source>
        <strain evidence="2">ASW11-7</strain>
    </source>
</reference>
<organism evidence="2 3">
    <name type="scientific">Alteromonas aquimaris</name>
    <dbReference type="NCBI Taxonomy" id="2998417"/>
    <lineage>
        <taxon>Bacteria</taxon>
        <taxon>Pseudomonadati</taxon>
        <taxon>Pseudomonadota</taxon>
        <taxon>Gammaproteobacteria</taxon>
        <taxon>Alteromonadales</taxon>
        <taxon>Alteromonadaceae</taxon>
        <taxon>Alteromonas/Salinimonas group</taxon>
        <taxon>Alteromonas</taxon>
    </lineage>
</organism>
<evidence type="ECO:0000313" key="2">
    <source>
        <dbReference type="EMBL" id="MCW8109921.1"/>
    </source>
</evidence>
<dbReference type="InterPro" id="IPR019291">
    <property type="entry name" value="Host_attachment_protein"/>
</dbReference>
<sequence length="156" mass="17447">MIGKSYLVVANRSEAKIFQVRNNATELEPVTVLNNRDGRKMDSDLVTDRSGSFSAPSARVPGVDTMSRKDAAEHEADEFSASVVDWLDKKRCSEKVYHIDFIAEPAFLGKIRKKMNDQLEKIVGTTVTKDVVNADESTWLNYLKEANNPMATSKPH</sequence>
<gene>
    <name evidence="2" type="ORF">OPS25_15550</name>
</gene>
<dbReference type="EMBL" id="JAPFRD010000013">
    <property type="protein sequence ID" value="MCW8109921.1"/>
    <property type="molecule type" value="Genomic_DNA"/>
</dbReference>
<dbReference type="Proteomes" id="UP001142810">
    <property type="component" value="Unassembled WGS sequence"/>
</dbReference>